<gene>
    <name evidence="3" type="ORF">FKW44_024475</name>
</gene>
<proteinExistence type="predicted"/>
<reference evidence="4" key="1">
    <citation type="submission" date="2021-01" db="EMBL/GenBank/DDBJ databases">
        <title>Caligus Genome Assembly.</title>
        <authorList>
            <person name="Gallardo-Escarate C."/>
        </authorList>
    </citation>
    <scope>NUCLEOTIDE SEQUENCE [LARGE SCALE GENOMIC DNA]</scope>
</reference>
<evidence type="ECO:0000313" key="4">
    <source>
        <dbReference type="Proteomes" id="UP000595437"/>
    </source>
</evidence>
<accession>A0A7T8JTF1</accession>
<evidence type="ECO:0000256" key="1">
    <source>
        <dbReference type="ARBA" id="ARBA00022737"/>
    </source>
</evidence>
<evidence type="ECO:0000259" key="2">
    <source>
        <dbReference type="PROSITE" id="PS50836"/>
    </source>
</evidence>
<keyword evidence="1" id="KW-0677">Repeat</keyword>
<dbReference type="PANTHER" id="PTHR24036">
    <property type="entry name" value="SKELETOR-RELATED"/>
    <property type="match status" value="1"/>
</dbReference>
<keyword evidence="4" id="KW-1185">Reference proteome</keyword>
<dbReference type="CDD" id="cd09631">
    <property type="entry name" value="DOMON_DOH"/>
    <property type="match status" value="1"/>
</dbReference>
<dbReference type="AlphaFoldDB" id="A0A7T8JTF1"/>
<dbReference type="OrthoDB" id="2448405at2759"/>
<protein>
    <recommendedName>
        <fullName evidence="2">DOMON domain-containing protein</fullName>
    </recommendedName>
</protein>
<feature type="domain" description="DOMON" evidence="2">
    <location>
        <begin position="1"/>
        <end position="89"/>
    </location>
</feature>
<sequence>MMVGSDAAIAYIDGYIGKVDDYNITAKIRKGVCLDSLVGGINDGNQIQTHERVDGVTTIVYRRNLLPTGDAGDKEILQDGPTSIIWALGKMAQNGRQKRARLPYAYTKHHTQINFGARSPSMNAGHSIDLLRGRTPSPGDLSDYLTQHCARYSGMTEQPSSGLSWYINGYIAPELYLRRDLTYAFRVEGGKDPYSPEFYHPFVITSDPVGGFSRLTISRGKKFESWRVWNSHDVETSLFMEAPRKRGPLRNRDSAILEVTPNITWPDVVYYQSFTRPYMGWKIHIVDSFNRRYIPSSAPQIPSGEDKKLFSSYSHPLF</sequence>
<name>A0A7T8JTF1_CALRO</name>
<dbReference type="EMBL" id="CP045908">
    <property type="protein sequence ID" value="QQP33185.1"/>
    <property type="molecule type" value="Genomic_DNA"/>
</dbReference>
<dbReference type="InterPro" id="IPR045266">
    <property type="entry name" value="DOH_DOMON"/>
</dbReference>
<dbReference type="Proteomes" id="UP000595437">
    <property type="component" value="Chromosome 19"/>
</dbReference>
<dbReference type="PROSITE" id="PS50836">
    <property type="entry name" value="DOMON"/>
    <property type="match status" value="1"/>
</dbReference>
<evidence type="ECO:0000313" key="3">
    <source>
        <dbReference type="EMBL" id="QQP33185.1"/>
    </source>
</evidence>
<organism evidence="3 4">
    <name type="scientific">Caligus rogercresseyi</name>
    <name type="common">Sea louse</name>
    <dbReference type="NCBI Taxonomy" id="217165"/>
    <lineage>
        <taxon>Eukaryota</taxon>
        <taxon>Metazoa</taxon>
        <taxon>Ecdysozoa</taxon>
        <taxon>Arthropoda</taxon>
        <taxon>Crustacea</taxon>
        <taxon>Multicrustacea</taxon>
        <taxon>Hexanauplia</taxon>
        <taxon>Copepoda</taxon>
        <taxon>Siphonostomatoida</taxon>
        <taxon>Caligidae</taxon>
        <taxon>Caligus</taxon>
    </lineage>
</organism>
<dbReference type="PANTHER" id="PTHR24036:SF16">
    <property type="entry name" value="KNICKKOPF"/>
    <property type="match status" value="1"/>
</dbReference>
<dbReference type="InterPro" id="IPR005018">
    <property type="entry name" value="DOMON_domain"/>
</dbReference>
<dbReference type="InterPro" id="IPR052126">
    <property type="entry name" value="Spindle_Org/Thrombomodulin"/>
</dbReference>